<proteinExistence type="predicted"/>
<name>A0A835V5L6_VANPL</name>
<evidence type="ECO:0000313" key="3">
    <source>
        <dbReference type="Proteomes" id="UP000636800"/>
    </source>
</evidence>
<dbReference type="AlphaFoldDB" id="A0A835V5L6"/>
<keyword evidence="3" id="KW-1185">Reference proteome</keyword>
<reference evidence="2 3" key="1">
    <citation type="journal article" date="2020" name="Nat. Food">
        <title>A phased Vanilla planifolia genome enables genetic improvement of flavour and production.</title>
        <authorList>
            <person name="Hasing T."/>
            <person name="Tang H."/>
            <person name="Brym M."/>
            <person name="Khazi F."/>
            <person name="Huang T."/>
            <person name="Chambers A.H."/>
        </authorList>
    </citation>
    <scope>NUCLEOTIDE SEQUENCE [LARGE SCALE GENOMIC DNA]</scope>
    <source>
        <tissue evidence="2">Leaf</tissue>
    </source>
</reference>
<accession>A0A835V5L6</accession>
<organism evidence="2 3">
    <name type="scientific">Vanilla planifolia</name>
    <name type="common">Vanilla</name>
    <dbReference type="NCBI Taxonomy" id="51239"/>
    <lineage>
        <taxon>Eukaryota</taxon>
        <taxon>Viridiplantae</taxon>
        <taxon>Streptophyta</taxon>
        <taxon>Embryophyta</taxon>
        <taxon>Tracheophyta</taxon>
        <taxon>Spermatophyta</taxon>
        <taxon>Magnoliopsida</taxon>
        <taxon>Liliopsida</taxon>
        <taxon>Asparagales</taxon>
        <taxon>Orchidaceae</taxon>
        <taxon>Vanilloideae</taxon>
        <taxon>Vanilleae</taxon>
        <taxon>Vanilla</taxon>
    </lineage>
</organism>
<feature type="region of interest" description="Disordered" evidence="1">
    <location>
        <begin position="28"/>
        <end position="84"/>
    </location>
</feature>
<comment type="caution">
    <text evidence="2">The sequence shown here is derived from an EMBL/GenBank/DDBJ whole genome shotgun (WGS) entry which is preliminary data.</text>
</comment>
<protein>
    <submittedName>
        <fullName evidence="2">Uncharacterized protein</fullName>
    </submittedName>
</protein>
<dbReference type="EMBL" id="JADCNL010000003">
    <property type="protein sequence ID" value="KAG0488334.1"/>
    <property type="molecule type" value="Genomic_DNA"/>
</dbReference>
<sequence length="117" mass="12611">MPSAGSPSPLYFSFSISLSSLAETAHYSQQMTAEASAGSGFAGQSPLRHPSLPAHGCRLPSPCLLSKNRSPSSPLPEQGRERQTSINIWIATKATEGRRAKICESGRRRIGQRRGFL</sequence>
<evidence type="ECO:0000313" key="2">
    <source>
        <dbReference type="EMBL" id="KAG0488334.1"/>
    </source>
</evidence>
<dbReference type="Proteomes" id="UP000636800">
    <property type="component" value="Chromosome 3"/>
</dbReference>
<gene>
    <name evidence="2" type="ORF">HPP92_007145</name>
</gene>
<evidence type="ECO:0000256" key="1">
    <source>
        <dbReference type="SAM" id="MobiDB-lite"/>
    </source>
</evidence>